<dbReference type="UniPathway" id="UPA00664"/>
<keyword evidence="3 7" id="KW-0808">Transferase</keyword>
<proteinExistence type="inferred from homology"/>
<evidence type="ECO:0000256" key="2">
    <source>
        <dbReference type="ARBA" id="ARBA00022475"/>
    </source>
</evidence>
<accession>A0A2K2FNM4</accession>
<dbReference type="AlphaFoldDB" id="A0A2K2FNM4"/>
<keyword evidence="2 7" id="KW-1003">Cell membrane</keyword>
<dbReference type="KEGG" id="cthd:CDO33_13755"/>
<organism evidence="8 9">
    <name type="scientific">Clostridium thermosuccinogenes</name>
    <dbReference type="NCBI Taxonomy" id="84032"/>
    <lineage>
        <taxon>Bacteria</taxon>
        <taxon>Bacillati</taxon>
        <taxon>Bacillota</taxon>
        <taxon>Clostridia</taxon>
        <taxon>Eubacteriales</taxon>
        <taxon>Clostridiaceae</taxon>
        <taxon>Clostridium</taxon>
    </lineage>
</organism>
<dbReference type="GO" id="GO:0008961">
    <property type="term" value="F:phosphatidylglycerol-prolipoprotein diacylglyceryl transferase activity"/>
    <property type="evidence" value="ECO:0007669"/>
    <property type="project" value="UniProtKB-UniRule"/>
</dbReference>
<dbReference type="PANTHER" id="PTHR30589">
    <property type="entry name" value="PROLIPOPROTEIN DIACYLGLYCERYL TRANSFERASE"/>
    <property type="match status" value="1"/>
</dbReference>
<dbReference type="RefSeq" id="WP_103080975.1">
    <property type="nucleotide sequence ID" value="NZ_CP021850.1"/>
</dbReference>
<dbReference type="GO" id="GO:0005886">
    <property type="term" value="C:plasma membrane"/>
    <property type="evidence" value="ECO:0007669"/>
    <property type="project" value="UniProtKB-SubCell"/>
</dbReference>
<keyword evidence="8" id="KW-0449">Lipoprotein</keyword>
<dbReference type="InterPro" id="IPR001640">
    <property type="entry name" value="Lgt"/>
</dbReference>
<name>A0A2K2FNM4_9CLOT</name>
<dbReference type="Proteomes" id="UP000236151">
    <property type="component" value="Unassembled WGS sequence"/>
</dbReference>
<feature type="transmembrane region" description="Helical" evidence="7">
    <location>
        <begin position="87"/>
        <end position="104"/>
    </location>
</feature>
<dbReference type="GO" id="GO:0042158">
    <property type="term" value="P:lipoprotein biosynthetic process"/>
    <property type="evidence" value="ECO:0007669"/>
    <property type="project" value="UniProtKB-UniRule"/>
</dbReference>
<feature type="transmembrane region" description="Helical" evidence="7">
    <location>
        <begin position="211"/>
        <end position="235"/>
    </location>
</feature>
<protein>
    <recommendedName>
        <fullName evidence="7">Phosphatidylglycerol--prolipoprotein diacylglyceryl transferase</fullName>
        <ecNumber evidence="7">2.5.1.145</ecNumber>
    </recommendedName>
</protein>
<keyword evidence="9" id="KW-1185">Reference proteome</keyword>
<dbReference type="Pfam" id="PF01790">
    <property type="entry name" value="LGT"/>
    <property type="match status" value="1"/>
</dbReference>
<gene>
    <name evidence="7 8" type="primary">lgt</name>
    <name evidence="8" type="ORF">CDQ84_06835</name>
</gene>
<comment type="subcellular location">
    <subcellularLocation>
        <location evidence="7">Cell membrane</location>
        <topology evidence="7">Multi-pass membrane protein</topology>
    </subcellularLocation>
</comment>
<keyword evidence="5 7" id="KW-1133">Transmembrane helix</keyword>
<dbReference type="EMBL" id="NIOJ01000012">
    <property type="protein sequence ID" value="PNU00388.1"/>
    <property type="molecule type" value="Genomic_DNA"/>
</dbReference>
<reference evidence="8 9" key="1">
    <citation type="submission" date="2017-06" db="EMBL/GenBank/DDBJ databases">
        <title>Investigating the central metabolism of Clostridium thermosuccinogenes.</title>
        <authorList>
            <person name="Koendjbiharie J.G."/>
            <person name="van Kranenburg R."/>
        </authorList>
    </citation>
    <scope>NUCLEOTIDE SEQUENCE [LARGE SCALE GENOMIC DNA]</scope>
    <source>
        <strain evidence="8 9">DSM 5806</strain>
    </source>
</reference>
<comment type="function">
    <text evidence="7">Catalyzes the transfer of the diacylglyceryl group from phosphatidylglycerol to the sulfhydryl group of the N-terminal cysteine of a prolipoprotein, the first step in the formation of mature lipoproteins.</text>
</comment>
<comment type="pathway">
    <text evidence="7">Protein modification; lipoprotein biosynthesis (diacylglyceryl transfer).</text>
</comment>
<sequence>MKVLFHIFGIPVHFFGVMIALGILAGIFVAYLEVKRKKLDVGKLFDIALYSIISAVVGARVFYILFYDLSYYLNNPAEIIKINEGGLSIHGGLLGASIFAFFYFRKNNKLSFYKYADAIAPGIILGQGIGRIGCDVFGKVMSIPRPWGIERQDQLLHPAQVYEFLLNYAVFFILWRKRKSIKYDGQLFIWYVILFAINRSIVELFRSNPSVVGWFSISHLLSVLLIIGAVIFMIFAKKKRVDNPNESNGEAVIRTLDWVKDVLITLALIAVSLIIFYTIQA</sequence>
<keyword evidence="4 7" id="KW-0812">Transmembrane</keyword>
<dbReference type="PANTHER" id="PTHR30589:SF0">
    <property type="entry name" value="PHOSPHATIDYLGLYCEROL--PROLIPOPROTEIN DIACYLGLYCERYL TRANSFERASE"/>
    <property type="match status" value="1"/>
</dbReference>
<evidence type="ECO:0000256" key="4">
    <source>
        <dbReference type="ARBA" id="ARBA00022692"/>
    </source>
</evidence>
<evidence type="ECO:0000313" key="9">
    <source>
        <dbReference type="Proteomes" id="UP000236151"/>
    </source>
</evidence>
<feature type="binding site" evidence="7">
    <location>
        <position position="131"/>
    </location>
    <ligand>
        <name>a 1,2-diacyl-sn-glycero-3-phospho-(1'-sn-glycerol)</name>
        <dbReference type="ChEBI" id="CHEBI:64716"/>
    </ligand>
</feature>
<dbReference type="HAMAP" id="MF_01147">
    <property type="entry name" value="Lgt"/>
    <property type="match status" value="1"/>
</dbReference>
<comment type="similarity">
    <text evidence="1 7">Belongs to the Lgt family.</text>
</comment>
<feature type="transmembrane region" description="Helical" evidence="7">
    <location>
        <begin position="187"/>
        <end position="205"/>
    </location>
</feature>
<feature type="transmembrane region" description="Helical" evidence="7">
    <location>
        <begin position="44"/>
        <end position="67"/>
    </location>
</feature>
<evidence type="ECO:0000256" key="6">
    <source>
        <dbReference type="ARBA" id="ARBA00023136"/>
    </source>
</evidence>
<feature type="transmembrane region" description="Helical" evidence="7">
    <location>
        <begin position="12"/>
        <end position="32"/>
    </location>
</feature>
<comment type="caution">
    <text evidence="8">The sequence shown here is derived from an EMBL/GenBank/DDBJ whole genome shotgun (WGS) entry which is preliminary data.</text>
</comment>
<comment type="catalytic activity">
    <reaction evidence="7">
        <text>L-cysteinyl-[prolipoprotein] + a 1,2-diacyl-sn-glycero-3-phospho-(1'-sn-glycerol) = an S-1,2-diacyl-sn-glyceryl-L-cysteinyl-[prolipoprotein] + sn-glycerol 1-phosphate + H(+)</text>
        <dbReference type="Rhea" id="RHEA:56712"/>
        <dbReference type="Rhea" id="RHEA-COMP:14679"/>
        <dbReference type="Rhea" id="RHEA-COMP:14680"/>
        <dbReference type="ChEBI" id="CHEBI:15378"/>
        <dbReference type="ChEBI" id="CHEBI:29950"/>
        <dbReference type="ChEBI" id="CHEBI:57685"/>
        <dbReference type="ChEBI" id="CHEBI:64716"/>
        <dbReference type="ChEBI" id="CHEBI:140658"/>
        <dbReference type="EC" id="2.5.1.145"/>
    </reaction>
</comment>
<evidence type="ECO:0000313" key="8">
    <source>
        <dbReference type="EMBL" id="PNU00388.1"/>
    </source>
</evidence>
<evidence type="ECO:0000256" key="3">
    <source>
        <dbReference type="ARBA" id="ARBA00022679"/>
    </source>
</evidence>
<evidence type="ECO:0000256" key="1">
    <source>
        <dbReference type="ARBA" id="ARBA00007150"/>
    </source>
</evidence>
<evidence type="ECO:0000256" key="7">
    <source>
        <dbReference type="HAMAP-Rule" id="MF_01147"/>
    </source>
</evidence>
<feature type="transmembrane region" description="Helical" evidence="7">
    <location>
        <begin position="262"/>
        <end position="279"/>
    </location>
</feature>
<dbReference type="NCBIfam" id="TIGR00544">
    <property type="entry name" value="lgt"/>
    <property type="match status" value="1"/>
</dbReference>
<dbReference type="EC" id="2.5.1.145" evidence="7"/>
<keyword evidence="6 7" id="KW-0472">Membrane</keyword>
<evidence type="ECO:0000256" key="5">
    <source>
        <dbReference type="ARBA" id="ARBA00022989"/>
    </source>
</evidence>
<dbReference type="OrthoDB" id="871140at2"/>